<dbReference type="AlphaFoldDB" id="A0A3E2NEQ4"/>
<protein>
    <submittedName>
        <fullName evidence="1">Uncharacterized protein</fullName>
    </submittedName>
</protein>
<organism evidence="1 2">
    <name type="scientific">Lacrimispora amygdalina</name>
    <dbReference type="NCBI Taxonomy" id="253257"/>
    <lineage>
        <taxon>Bacteria</taxon>
        <taxon>Bacillati</taxon>
        <taxon>Bacillota</taxon>
        <taxon>Clostridia</taxon>
        <taxon>Lachnospirales</taxon>
        <taxon>Lachnospiraceae</taxon>
        <taxon>Lacrimispora</taxon>
    </lineage>
</organism>
<proteinExistence type="predicted"/>
<reference evidence="1 2" key="1">
    <citation type="submission" date="2018-07" db="EMBL/GenBank/DDBJ databases">
        <title>New species, Clostridium PI-S10-A1B.</title>
        <authorList>
            <person name="Krishna G."/>
            <person name="Summeta K."/>
            <person name="Shikha S."/>
            <person name="Prabhu P.B."/>
            <person name="Suresh K."/>
        </authorList>
    </citation>
    <scope>NUCLEOTIDE SEQUENCE [LARGE SCALE GENOMIC DNA]</scope>
    <source>
        <strain evidence="1 2">PI-S10-A1B</strain>
    </source>
</reference>
<dbReference type="Proteomes" id="UP000260680">
    <property type="component" value="Unassembled WGS sequence"/>
</dbReference>
<comment type="caution">
    <text evidence="1">The sequence shown here is derived from an EMBL/GenBank/DDBJ whole genome shotgun (WGS) entry which is preliminary data.</text>
</comment>
<dbReference type="EMBL" id="QOHO01000023">
    <property type="protein sequence ID" value="RFZ79464.1"/>
    <property type="molecule type" value="Genomic_DNA"/>
</dbReference>
<evidence type="ECO:0000313" key="2">
    <source>
        <dbReference type="Proteomes" id="UP000260680"/>
    </source>
</evidence>
<evidence type="ECO:0000313" key="1">
    <source>
        <dbReference type="EMBL" id="RFZ79464.1"/>
    </source>
</evidence>
<name>A0A3E2NEQ4_9FIRM</name>
<gene>
    <name evidence="1" type="ORF">DS742_07910</name>
</gene>
<sequence>MFFFALTSGTEQKSFSSVQLVNAPGRIFIANFLKKFKKNIFFPENMRESLIFCACNPYHCML</sequence>
<accession>A0A3E2NEQ4</accession>